<name>A0A6A4ZMY7_APHAT</name>
<dbReference type="PANTHER" id="PTHR12532">
    <property type="entry name" value="TRANSLATIONAL ACTIVATOR OF CYTOCHROME C OXIDASE 1"/>
    <property type="match status" value="1"/>
</dbReference>
<evidence type="ECO:0000256" key="1">
    <source>
        <dbReference type="ARBA" id="ARBA00008724"/>
    </source>
</evidence>
<evidence type="ECO:0000259" key="3">
    <source>
        <dbReference type="Pfam" id="PF20772"/>
    </source>
</evidence>
<dbReference type="Proteomes" id="UP000469452">
    <property type="component" value="Unassembled WGS sequence"/>
</dbReference>
<dbReference type="InterPro" id="IPR017856">
    <property type="entry name" value="Integrase-like_N"/>
</dbReference>
<accession>A0A6A4ZMY7</accession>
<dbReference type="GO" id="GO:0005737">
    <property type="term" value="C:cytoplasm"/>
    <property type="evidence" value="ECO:0007669"/>
    <property type="project" value="UniProtKB-ARBA"/>
</dbReference>
<comment type="similarity">
    <text evidence="1">Belongs to the TACO1 family.</text>
</comment>
<comment type="caution">
    <text evidence="4">The sequence shown here is derived from an EMBL/GenBank/DDBJ whole genome shotgun (WGS) entry which is preliminary data.</text>
</comment>
<feature type="domain" description="TACO1/YebC-like second and third" evidence="2">
    <location>
        <begin position="101"/>
        <end position="250"/>
    </location>
</feature>
<evidence type="ECO:0000259" key="2">
    <source>
        <dbReference type="Pfam" id="PF01709"/>
    </source>
</evidence>
<dbReference type="Pfam" id="PF01709">
    <property type="entry name" value="Transcrip_reg"/>
    <property type="match status" value="1"/>
</dbReference>
<dbReference type="PANTHER" id="PTHR12532:SF0">
    <property type="entry name" value="TRANSLATIONAL ACTIVATOR OF CYTOCHROME C OXIDASE 1"/>
    <property type="match status" value="1"/>
</dbReference>
<proteinExistence type="inferred from homology"/>
<dbReference type="AlphaFoldDB" id="A0A6A4ZMY7"/>
<sequence>MQASRPLHQLVATSLRFEQRRFMGRAPTIAGKKSATDAKKAILIGKLAKELVVTSKATHGDVNNIRLASVVIKAKTFNMPRDRIEAAIKRGVDGKSGAVTETILYEATGPSGSALMVRCIEALTDNRKRTAPALRHILGKHGGGLGANGSVAWMFERKGYLEVKQPDDEAVAWDEDSMLNIAVRMLTWAEDMEFRDAVAQITCDMNDLAIVRNHLVTLGLHPHVCSIIYNPKEFVDLPDDAADEFEALLDVSAPYITFDRPGNCTMYILNM</sequence>
<organism evidence="4 5">
    <name type="scientific">Aphanomyces astaci</name>
    <name type="common">Crayfish plague agent</name>
    <dbReference type="NCBI Taxonomy" id="112090"/>
    <lineage>
        <taxon>Eukaryota</taxon>
        <taxon>Sar</taxon>
        <taxon>Stramenopiles</taxon>
        <taxon>Oomycota</taxon>
        <taxon>Saprolegniomycetes</taxon>
        <taxon>Saprolegniales</taxon>
        <taxon>Verrucalvaceae</taxon>
        <taxon>Aphanomyces</taxon>
    </lineage>
</organism>
<dbReference type="EMBL" id="VJMI01017344">
    <property type="protein sequence ID" value="KAF0714108.1"/>
    <property type="molecule type" value="Genomic_DNA"/>
</dbReference>
<dbReference type="VEuPathDB" id="FungiDB:H257_05168"/>
<dbReference type="SUPFAM" id="SSF75625">
    <property type="entry name" value="YebC-like"/>
    <property type="match status" value="1"/>
</dbReference>
<evidence type="ECO:0000313" key="5">
    <source>
        <dbReference type="Proteomes" id="UP000469452"/>
    </source>
</evidence>
<dbReference type="Gene3D" id="1.10.10.200">
    <property type="match status" value="1"/>
</dbReference>
<evidence type="ECO:0000313" key="4">
    <source>
        <dbReference type="EMBL" id="KAF0714108.1"/>
    </source>
</evidence>
<gene>
    <name evidence="4" type="ORF">AaE_011646</name>
</gene>
<reference evidence="4 5" key="1">
    <citation type="submission" date="2019-06" db="EMBL/GenBank/DDBJ databases">
        <title>Genomics analysis of Aphanomyces spp. identifies a new class of oomycete effector associated with host adaptation.</title>
        <authorList>
            <person name="Gaulin E."/>
        </authorList>
    </citation>
    <scope>NUCLEOTIDE SEQUENCE [LARGE SCALE GENOMIC DNA]</scope>
    <source>
        <strain evidence="4 5">E</strain>
    </source>
</reference>
<dbReference type="Gene3D" id="3.30.70.980">
    <property type="match status" value="2"/>
</dbReference>
<dbReference type="InterPro" id="IPR002876">
    <property type="entry name" value="Transcrip_reg_TACO1-like"/>
</dbReference>
<dbReference type="InterPro" id="IPR026564">
    <property type="entry name" value="Transcrip_reg_TACO1-like_dom3"/>
</dbReference>
<dbReference type="InterPro" id="IPR048300">
    <property type="entry name" value="TACO1_YebC-like_2nd/3rd_dom"/>
</dbReference>
<dbReference type="InterPro" id="IPR029072">
    <property type="entry name" value="YebC-like"/>
</dbReference>
<feature type="domain" description="TACO1/YebC-like N-terminal" evidence="3">
    <location>
        <begin position="28"/>
        <end position="92"/>
    </location>
</feature>
<protein>
    <submittedName>
        <fullName evidence="4">Uncharacterized protein</fullName>
    </submittedName>
</protein>
<dbReference type="Pfam" id="PF20772">
    <property type="entry name" value="TACO1_YebC_N"/>
    <property type="match status" value="1"/>
</dbReference>
<dbReference type="InterPro" id="IPR049083">
    <property type="entry name" value="TACO1_YebC_N"/>
</dbReference>